<dbReference type="RefSeq" id="WP_143390487.1">
    <property type="nucleotide sequence ID" value="NZ_VJZQ01000010.1"/>
</dbReference>
<keyword evidence="1" id="KW-1133">Transmembrane helix</keyword>
<evidence type="ECO:0000256" key="1">
    <source>
        <dbReference type="SAM" id="Phobius"/>
    </source>
</evidence>
<comment type="caution">
    <text evidence="2">The sequence shown here is derived from an EMBL/GenBank/DDBJ whole genome shotgun (WGS) entry which is preliminary data.</text>
</comment>
<reference evidence="2 3" key="1">
    <citation type="submission" date="2019-07" db="EMBL/GenBank/DDBJ databases">
        <title>Novel species of Flavobacterium.</title>
        <authorList>
            <person name="Liu Q."/>
            <person name="Xin Y.-H."/>
        </authorList>
    </citation>
    <scope>NUCLEOTIDE SEQUENCE [LARGE SCALE GENOMIC DNA]</scope>
    <source>
        <strain evidence="2 3">LB3P56</strain>
    </source>
</reference>
<name>A0A553CSY4_9FLAO</name>
<gene>
    <name evidence="2" type="ORF">FNW17_00250</name>
</gene>
<keyword evidence="1" id="KW-0472">Membrane</keyword>
<keyword evidence="1" id="KW-0812">Transmembrane</keyword>
<dbReference type="Proteomes" id="UP000318585">
    <property type="component" value="Unassembled WGS sequence"/>
</dbReference>
<sequence length="41" mass="4863">MNFQEILTYVTLVIAVVFLVRKFFFKKKKTDKNCGEDCNCQ</sequence>
<dbReference type="EMBL" id="VJZR01000001">
    <property type="protein sequence ID" value="TRX23646.1"/>
    <property type="molecule type" value="Genomic_DNA"/>
</dbReference>
<dbReference type="AlphaFoldDB" id="A0A553CSY4"/>
<organism evidence="2 3">
    <name type="scientific">Flavobacterium franklandianum</name>
    <dbReference type="NCBI Taxonomy" id="2594430"/>
    <lineage>
        <taxon>Bacteria</taxon>
        <taxon>Pseudomonadati</taxon>
        <taxon>Bacteroidota</taxon>
        <taxon>Flavobacteriia</taxon>
        <taxon>Flavobacteriales</taxon>
        <taxon>Flavobacteriaceae</taxon>
        <taxon>Flavobacterium</taxon>
    </lineage>
</organism>
<evidence type="ECO:0000313" key="2">
    <source>
        <dbReference type="EMBL" id="TRX23646.1"/>
    </source>
</evidence>
<proteinExistence type="predicted"/>
<protein>
    <submittedName>
        <fullName evidence="2">FeoB-associated Cys-rich membrane protein</fullName>
    </submittedName>
</protein>
<keyword evidence="3" id="KW-1185">Reference proteome</keyword>
<feature type="transmembrane region" description="Helical" evidence="1">
    <location>
        <begin position="6"/>
        <end position="24"/>
    </location>
</feature>
<evidence type="ECO:0000313" key="3">
    <source>
        <dbReference type="Proteomes" id="UP000318585"/>
    </source>
</evidence>
<dbReference type="Pfam" id="PF12669">
    <property type="entry name" value="FeoB_associated"/>
    <property type="match status" value="1"/>
</dbReference>
<accession>A0A553CSY4</accession>